<feature type="transmembrane region" description="Helical" evidence="8">
    <location>
        <begin position="149"/>
        <end position="168"/>
    </location>
</feature>
<dbReference type="InterPro" id="IPR052175">
    <property type="entry name" value="ComplexI-like_HydComp"/>
</dbReference>
<reference evidence="10" key="1">
    <citation type="submission" date="2020-10" db="EMBL/GenBank/DDBJ databases">
        <title>Microbiome of the Black Sea water column analyzed by genome centric metagenomics.</title>
        <authorList>
            <person name="Cabello-Yeves P.J."/>
            <person name="Callieri C."/>
            <person name="Picazo A."/>
            <person name="Mehrshad M."/>
            <person name="Haro-Moreno J.M."/>
            <person name="Roda-Garcia J."/>
            <person name="Dzembekova N."/>
            <person name="Slabakova V."/>
            <person name="Slabakova N."/>
            <person name="Moncheva S."/>
            <person name="Rodriguez-Valera F."/>
        </authorList>
    </citation>
    <scope>NUCLEOTIDE SEQUENCE</scope>
    <source>
        <strain evidence="10">BS307-5m-G5</strain>
    </source>
</reference>
<feature type="transmembrane region" description="Helical" evidence="8">
    <location>
        <begin position="371"/>
        <end position="392"/>
    </location>
</feature>
<dbReference type="EMBL" id="JADHOK010000025">
    <property type="protein sequence ID" value="MBL6761648.1"/>
    <property type="molecule type" value="Genomic_DNA"/>
</dbReference>
<proteinExistence type="predicted"/>
<feature type="transmembrane region" description="Helical" evidence="8">
    <location>
        <begin position="338"/>
        <end position="359"/>
    </location>
</feature>
<evidence type="ECO:0000256" key="4">
    <source>
        <dbReference type="ARBA" id="ARBA00022989"/>
    </source>
</evidence>
<dbReference type="InterPro" id="IPR001750">
    <property type="entry name" value="ND/Mrp_TM"/>
</dbReference>
<feature type="transmembrane region" description="Helical" evidence="8">
    <location>
        <begin position="458"/>
        <end position="477"/>
    </location>
</feature>
<feature type="transmembrane region" description="Helical" evidence="8">
    <location>
        <begin position="29"/>
        <end position="47"/>
    </location>
</feature>
<feature type="domain" description="NADH:quinone oxidoreductase/Mrp antiporter transmembrane" evidence="9">
    <location>
        <begin position="113"/>
        <end position="382"/>
    </location>
</feature>
<feature type="transmembrane region" description="Helical" evidence="8">
    <location>
        <begin position="413"/>
        <end position="432"/>
    </location>
</feature>
<dbReference type="PANTHER" id="PTHR42682:SF4">
    <property type="entry name" value="NADH-UBIQUINONE_PLASTOQUINONE"/>
    <property type="match status" value="1"/>
</dbReference>
<evidence type="ECO:0000256" key="7">
    <source>
        <dbReference type="RuleBase" id="RU000320"/>
    </source>
</evidence>
<evidence type="ECO:0000313" key="10">
    <source>
        <dbReference type="EMBL" id="MBL6761648.1"/>
    </source>
</evidence>
<evidence type="ECO:0000256" key="5">
    <source>
        <dbReference type="ARBA" id="ARBA00023002"/>
    </source>
</evidence>
<feature type="transmembrane region" description="Helical" evidence="8">
    <location>
        <begin position="538"/>
        <end position="561"/>
    </location>
</feature>
<evidence type="ECO:0000256" key="8">
    <source>
        <dbReference type="SAM" id="Phobius"/>
    </source>
</evidence>
<feature type="transmembrane region" description="Helical" evidence="8">
    <location>
        <begin position="175"/>
        <end position="195"/>
    </location>
</feature>
<keyword evidence="5" id="KW-0560">Oxidoreductase</keyword>
<keyword evidence="6 8" id="KW-0472">Membrane</keyword>
<keyword evidence="2" id="KW-1003">Cell membrane</keyword>
<keyword evidence="4 8" id="KW-1133">Transmembrane helix</keyword>
<dbReference type="GO" id="GO:0016491">
    <property type="term" value="F:oxidoreductase activity"/>
    <property type="evidence" value="ECO:0007669"/>
    <property type="project" value="UniProtKB-KW"/>
</dbReference>
<feature type="transmembrane region" description="Helical" evidence="8">
    <location>
        <begin position="498"/>
        <end position="518"/>
    </location>
</feature>
<dbReference type="GO" id="GO:0005886">
    <property type="term" value="C:plasma membrane"/>
    <property type="evidence" value="ECO:0007669"/>
    <property type="project" value="UniProtKB-SubCell"/>
</dbReference>
<evidence type="ECO:0000256" key="2">
    <source>
        <dbReference type="ARBA" id="ARBA00022475"/>
    </source>
</evidence>
<evidence type="ECO:0000256" key="1">
    <source>
        <dbReference type="ARBA" id="ARBA00004651"/>
    </source>
</evidence>
<feature type="transmembrane region" description="Helical" evidence="8">
    <location>
        <begin position="267"/>
        <end position="286"/>
    </location>
</feature>
<dbReference type="AlphaFoldDB" id="A0A937HK15"/>
<keyword evidence="3 7" id="KW-0812">Transmembrane</keyword>
<name>A0A937HK15_9PROT</name>
<dbReference type="PANTHER" id="PTHR42682">
    <property type="entry name" value="HYDROGENASE-4 COMPONENT F"/>
    <property type="match status" value="1"/>
</dbReference>
<evidence type="ECO:0000259" key="9">
    <source>
        <dbReference type="Pfam" id="PF00361"/>
    </source>
</evidence>
<feature type="transmembrane region" description="Helical" evidence="8">
    <location>
        <begin position="230"/>
        <end position="260"/>
    </location>
</feature>
<feature type="transmembrane region" description="Helical" evidence="8">
    <location>
        <begin position="68"/>
        <end position="89"/>
    </location>
</feature>
<gene>
    <name evidence="10" type="ORF">ISQ19_03015</name>
</gene>
<dbReference type="Proteomes" id="UP000785783">
    <property type="component" value="Unassembled WGS sequence"/>
</dbReference>
<sequence>MLDAILAIPGMMLILGALAVPLLPPMVRNYYMLALIGFSGWSVWQIETGVHMTASLAGIEMILVRAEAITKPFALVFHIAAALNVIYAMHEDVKITATAGLAYAGAAIAALFAGDFLTLFVYWELTAFTSVFLVLAGNTSRSLGAAMRYLLMQVASGVILLAGAVLLWRSGAGFAITALDATTPAGFCVLLAFGIKAAFPFLNGWLQDAYPEASVTGTVVLSAFTTKLSIYMLALCFAGLTPLIWVGAVMTLFPVFFAVIENDLRRVLAFSLNNQLGFMVVGIGVGTELALNGTVAHAFAHIIYKSLLFMSMGAVLYRTGTAKASELGGLWKQMPLTAIFCIIGAVSISSFPLFSGFVTKSLTIGAAAKEGYFLVWLALIFASAGVLEHSGIKIPYFAFFGHDRKFKVKEAPLNMLIAMGIAAALCVLIGIFPQPLYTLLPYEVKYDVWETGHVLGELQLLLFAVLAFVFLIVRGLYPPEIDSTVLNTDWLLRRALPRVAKGIAMPVLALWFSGVALAQKGLMAALRLSEETSRASGLVSGIASTGAAAGIFLAVFALMLVTRLFT</sequence>
<organism evidence="10 11">
    <name type="scientific">PS1 clade bacterium</name>
    <dbReference type="NCBI Taxonomy" id="2175152"/>
    <lineage>
        <taxon>Bacteria</taxon>
        <taxon>Pseudomonadati</taxon>
        <taxon>Pseudomonadota</taxon>
        <taxon>Alphaproteobacteria</taxon>
        <taxon>PS1 clade</taxon>
    </lineage>
</organism>
<accession>A0A937HK15</accession>
<evidence type="ECO:0000256" key="6">
    <source>
        <dbReference type="ARBA" id="ARBA00023136"/>
    </source>
</evidence>
<comment type="caution">
    <text evidence="10">The sequence shown here is derived from an EMBL/GenBank/DDBJ whole genome shotgun (WGS) entry which is preliminary data.</text>
</comment>
<feature type="transmembrane region" description="Helical" evidence="8">
    <location>
        <begin position="298"/>
        <end position="317"/>
    </location>
</feature>
<evidence type="ECO:0000256" key="3">
    <source>
        <dbReference type="ARBA" id="ARBA00022692"/>
    </source>
</evidence>
<comment type="subcellular location">
    <subcellularLocation>
        <location evidence="1">Cell membrane</location>
        <topology evidence="1">Multi-pass membrane protein</topology>
    </subcellularLocation>
    <subcellularLocation>
        <location evidence="7">Membrane</location>
        <topology evidence="7">Multi-pass membrane protein</topology>
    </subcellularLocation>
</comment>
<feature type="transmembrane region" description="Helical" evidence="8">
    <location>
        <begin position="95"/>
        <end position="113"/>
    </location>
</feature>
<protein>
    <submittedName>
        <fullName evidence="10">Na(+)/H(+) antiporter subunit D</fullName>
    </submittedName>
</protein>
<evidence type="ECO:0000313" key="11">
    <source>
        <dbReference type="Proteomes" id="UP000785783"/>
    </source>
</evidence>
<dbReference type="Pfam" id="PF00361">
    <property type="entry name" value="Proton_antipo_M"/>
    <property type="match status" value="1"/>
</dbReference>
<dbReference type="NCBIfam" id="NF009310">
    <property type="entry name" value="PRK12668.1"/>
    <property type="match status" value="1"/>
</dbReference>